<evidence type="ECO:0000256" key="2">
    <source>
        <dbReference type="ARBA" id="ARBA00005895"/>
    </source>
</evidence>
<keyword evidence="6" id="KW-0406">Ion transport</keyword>
<comment type="similarity">
    <text evidence="2">Belongs to the ATPase F chain family.</text>
</comment>
<evidence type="ECO:0000256" key="9">
    <source>
        <dbReference type="ARBA" id="ARBA00023310"/>
    </source>
</evidence>
<keyword evidence="7" id="KW-0496">Mitochondrion</keyword>
<dbReference type="InterPro" id="IPR037694">
    <property type="entry name" value="MTNAP1"/>
</dbReference>
<evidence type="ECO:0000256" key="1">
    <source>
        <dbReference type="ARBA" id="ARBA00004325"/>
    </source>
</evidence>
<evidence type="ECO:0000256" key="3">
    <source>
        <dbReference type="ARBA" id="ARBA00022448"/>
    </source>
</evidence>
<gene>
    <name evidence="14" type="ORF">NDU88_007625</name>
</gene>
<sequence length="593" mass="66669">MVRCPQCGKSFKRLKTHLPHCKMAVKEKATPNPEKVESLSATAAKPRAINCQPNGKEKKHRTNIPATTEAQSAEVAKKGKTEVSRNSTKSEYIGSNYPADIKTNNTTLMDKKNYETKITVKGSKMTLKGRISKKHVLCDPTETMHSKETDSLGSVLLNHIERPWVFCTEGTMPKMTGKVPSPATAGLCNRIDVFISNAIESHKEAEKATLISQKKQQYALLPTTVLQCPVQGKQTLLLERSGCNCPSNYSSFTTKLNSKDLNSEDRMEAEAVSMAGTKDQRVAHLTFEGEQCEKMKTLHLDKKAGLREKGKERRHIALKTSLWDNIKDSMLKGTIGSIEDTNFKQKLEPEFRTLVEDKLLNDPAEKLIYSSDSFPALQRIGHTWTSVHRSQERGTTGDCVVPLQQVPENVQQQALPISSFYPVKDHDGEVLALQKDEKTSCVGTPIKHGLTDLQENVCNNDILMDPVGLQWLPDFYSSYQELGVVPGKRHMWNDIVSSTEYVSHHEQQPAIPSERRLMNVTLGELPFWLSSRPVSAREITGVAQRAWGRYKSKYINVKRGGIGGITMLLAGYCILSYAWNYNHIKQDRWRKYH</sequence>
<reference evidence="14" key="1">
    <citation type="journal article" date="2022" name="bioRxiv">
        <title>Sequencing and chromosome-scale assembly of the giantPleurodeles waltlgenome.</title>
        <authorList>
            <person name="Brown T."/>
            <person name="Elewa A."/>
            <person name="Iarovenko S."/>
            <person name="Subramanian E."/>
            <person name="Araus A.J."/>
            <person name="Petzold A."/>
            <person name="Susuki M."/>
            <person name="Suzuki K.-i.T."/>
            <person name="Hayashi T."/>
            <person name="Toyoda A."/>
            <person name="Oliveira C."/>
            <person name="Osipova E."/>
            <person name="Leigh N.D."/>
            <person name="Simon A."/>
            <person name="Yun M.H."/>
        </authorList>
    </citation>
    <scope>NUCLEOTIDE SEQUENCE</scope>
    <source>
        <strain evidence="14">20211129_DDA</strain>
        <tissue evidence="14">Liver</tissue>
    </source>
</reference>
<dbReference type="Proteomes" id="UP001066276">
    <property type="component" value="Chromosome 7"/>
</dbReference>
<evidence type="ECO:0000259" key="13">
    <source>
        <dbReference type="PROSITE" id="PS50157"/>
    </source>
</evidence>
<evidence type="ECO:0000256" key="5">
    <source>
        <dbReference type="ARBA" id="ARBA00022781"/>
    </source>
</evidence>
<keyword evidence="10" id="KW-0479">Metal-binding</keyword>
<comment type="caution">
    <text evidence="14">The sequence shown here is derived from an EMBL/GenBank/DDBJ whole genome shotgun (WGS) entry which is preliminary data.</text>
</comment>
<evidence type="ECO:0000256" key="4">
    <source>
        <dbReference type="ARBA" id="ARBA00022547"/>
    </source>
</evidence>
<keyword evidence="15" id="KW-1185">Reference proteome</keyword>
<dbReference type="PROSITE" id="PS50157">
    <property type="entry name" value="ZINC_FINGER_C2H2_2"/>
    <property type="match status" value="1"/>
</dbReference>
<dbReference type="PANTHER" id="PTHR16270">
    <property type="entry name" value="HYPOTHETICAL LOC287798"/>
    <property type="match status" value="1"/>
</dbReference>
<dbReference type="Pfam" id="PF10206">
    <property type="entry name" value="WRW"/>
    <property type="match status" value="1"/>
</dbReference>
<evidence type="ECO:0000256" key="12">
    <source>
        <dbReference type="SAM" id="Phobius"/>
    </source>
</evidence>
<keyword evidence="10" id="KW-0862">Zinc</keyword>
<accession>A0AAV7PN56</accession>
<evidence type="ECO:0000256" key="10">
    <source>
        <dbReference type="PROSITE-ProRule" id="PRU00042"/>
    </source>
</evidence>
<keyword evidence="4" id="KW-0138">CF(0)</keyword>
<keyword evidence="5" id="KW-0375">Hydrogen ion transport</keyword>
<protein>
    <recommendedName>
        <fullName evidence="13">C2H2-type domain-containing protein</fullName>
    </recommendedName>
</protein>
<keyword evidence="8 12" id="KW-0472">Membrane</keyword>
<evidence type="ECO:0000313" key="15">
    <source>
        <dbReference type="Proteomes" id="UP001066276"/>
    </source>
</evidence>
<feature type="transmembrane region" description="Helical" evidence="12">
    <location>
        <begin position="561"/>
        <end position="581"/>
    </location>
</feature>
<feature type="region of interest" description="Disordered" evidence="11">
    <location>
        <begin position="53"/>
        <end position="87"/>
    </location>
</feature>
<evidence type="ECO:0000256" key="6">
    <source>
        <dbReference type="ARBA" id="ARBA00023065"/>
    </source>
</evidence>
<organism evidence="14 15">
    <name type="scientific">Pleurodeles waltl</name>
    <name type="common">Iberian ribbed newt</name>
    <dbReference type="NCBI Taxonomy" id="8319"/>
    <lineage>
        <taxon>Eukaryota</taxon>
        <taxon>Metazoa</taxon>
        <taxon>Chordata</taxon>
        <taxon>Craniata</taxon>
        <taxon>Vertebrata</taxon>
        <taxon>Euteleostomi</taxon>
        <taxon>Amphibia</taxon>
        <taxon>Batrachia</taxon>
        <taxon>Caudata</taxon>
        <taxon>Salamandroidea</taxon>
        <taxon>Salamandridae</taxon>
        <taxon>Pleurodelinae</taxon>
        <taxon>Pleurodeles</taxon>
    </lineage>
</organism>
<evidence type="ECO:0000256" key="11">
    <source>
        <dbReference type="SAM" id="MobiDB-lite"/>
    </source>
</evidence>
<comment type="subcellular location">
    <subcellularLocation>
        <location evidence="1">Mitochondrion membrane</location>
    </subcellularLocation>
</comment>
<keyword evidence="12" id="KW-0812">Transmembrane</keyword>
<dbReference type="GO" id="GO:0031966">
    <property type="term" value="C:mitochondrial membrane"/>
    <property type="evidence" value="ECO:0007669"/>
    <property type="project" value="UniProtKB-SubCell"/>
</dbReference>
<keyword evidence="9" id="KW-0066">ATP synthesis</keyword>
<name>A0AAV7PN56_PLEWA</name>
<keyword evidence="3" id="KW-0813">Transport</keyword>
<evidence type="ECO:0000256" key="8">
    <source>
        <dbReference type="ARBA" id="ARBA00023136"/>
    </source>
</evidence>
<dbReference type="GO" id="GO:0006754">
    <property type="term" value="P:ATP biosynthetic process"/>
    <property type="evidence" value="ECO:0007669"/>
    <property type="project" value="UniProtKB-KW"/>
</dbReference>
<dbReference type="PANTHER" id="PTHR16270:SF5">
    <property type="entry name" value="HYPOTHETICAL LOC287798"/>
    <property type="match status" value="1"/>
</dbReference>
<dbReference type="AlphaFoldDB" id="A0AAV7PN56"/>
<evidence type="ECO:0000313" key="14">
    <source>
        <dbReference type="EMBL" id="KAJ1129254.1"/>
    </source>
</evidence>
<dbReference type="EMBL" id="JANPWB010000011">
    <property type="protein sequence ID" value="KAJ1129254.1"/>
    <property type="molecule type" value="Genomic_DNA"/>
</dbReference>
<proteinExistence type="inferred from homology"/>
<dbReference type="GO" id="GO:0008270">
    <property type="term" value="F:zinc ion binding"/>
    <property type="evidence" value="ECO:0007669"/>
    <property type="project" value="UniProtKB-KW"/>
</dbReference>
<evidence type="ECO:0000256" key="7">
    <source>
        <dbReference type="ARBA" id="ARBA00023128"/>
    </source>
</evidence>
<feature type="domain" description="C2H2-type" evidence="13">
    <location>
        <begin position="2"/>
        <end position="29"/>
    </location>
</feature>
<dbReference type="GO" id="GO:1902600">
    <property type="term" value="P:proton transmembrane transport"/>
    <property type="evidence" value="ECO:0007669"/>
    <property type="project" value="UniProtKB-KW"/>
</dbReference>
<keyword evidence="12" id="KW-1133">Transmembrane helix</keyword>
<dbReference type="InterPro" id="IPR013087">
    <property type="entry name" value="Znf_C2H2_type"/>
</dbReference>
<keyword evidence="10" id="KW-0863">Zinc-finger</keyword>
<dbReference type="GO" id="GO:0045259">
    <property type="term" value="C:proton-transporting ATP synthase complex"/>
    <property type="evidence" value="ECO:0007669"/>
    <property type="project" value="UniProtKB-KW"/>
</dbReference>
<dbReference type="InterPro" id="IPR019344">
    <property type="entry name" value="F1F0-ATPsyn_F_prd"/>
</dbReference>